<protein>
    <recommendedName>
        <fullName evidence="6">Dynamin N-terminal domain-containing protein</fullName>
    </recommendedName>
</protein>
<reference evidence="7 8" key="1">
    <citation type="submission" date="2017-02" db="EMBL/GenBank/DDBJ databases">
        <title>Paraburkholderia sophoroidis sp. nov. and Paraburkholderia steynii sp. nov. rhizobial symbionts of the fynbos legume Hypocalyptus sophoroides.</title>
        <authorList>
            <person name="Steenkamp E.T."/>
            <person name="Beukes C.W."/>
            <person name="Van Zyl E."/>
            <person name="Avontuur J."/>
            <person name="Chan W.Y."/>
            <person name="Hassen A."/>
            <person name="Palmer M."/>
            <person name="Mthombeni L."/>
            <person name="Phalane F."/>
            <person name="Sereme K."/>
            <person name="Venter S.N."/>
        </authorList>
    </citation>
    <scope>NUCLEOTIDE SEQUENCE [LARGE SCALE GENOMIC DNA]</scope>
    <source>
        <strain evidence="7 8">HC1.1ba</strain>
    </source>
</reference>
<comment type="subcellular location">
    <subcellularLocation>
        <location evidence="1">Membrane</location>
    </subcellularLocation>
</comment>
<accession>A0A4V6N9I3</accession>
<dbReference type="Pfam" id="PF00350">
    <property type="entry name" value="Dynamin_N"/>
    <property type="match status" value="1"/>
</dbReference>
<dbReference type="SUPFAM" id="SSF52540">
    <property type="entry name" value="P-loop containing nucleoside triphosphate hydrolases"/>
    <property type="match status" value="1"/>
</dbReference>
<keyword evidence="3" id="KW-0378">Hydrolase</keyword>
<proteinExistence type="predicted"/>
<keyword evidence="8" id="KW-1185">Reference proteome</keyword>
<feature type="domain" description="Dynamin N-terminal" evidence="6">
    <location>
        <begin position="53"/>
        <end position="210"/>
    </location>
</feature>
<evidence type="ECO:0000259" key="6">
    <source>
        <dbReference type="Pfam" id="PF00350"/>
    </source>
</evidence>
<dbReference type="AlphaFoldDB" id="A0A4V6N9I3"/>
<dbReference type="Gene3D" id="3.40.50.300">
    <property type="entry name" value="P-loop containing nucleotide triphosphate hydrolases"/>
    <property type="match status" value="1"/>
</dbReference>
<dbReference type="GO" id="GO:0003924">
    <property type="term" value="F:GTPase activity"/>
    <property type="evidence" value="ECO:0007669"/>
    <property type="project" value="InterPro"/>
</dbReference>
<evidence type="ECO:0000313" key="7">
    <source>
        <dbReference type="EMBL" id="TCG09288.1"/>
    </source>
</evidence>
<dbReference type="GO" id="GO:0016020">
    <property type="term" value="C:membrane"/>
    <property type="evidence" value="ECO:0007669"/>
    <property type="project" value="UniProtKB-SubCell"/>
</dbReference>
<dbReference type="Proteomes" id="UP000294200">
    <property type="component" value="Unassembled WGS sequence"/>
</dbReference>
<dbReference type="GO" id="GO:0005525">
    <property type="term" value="F:GTP binding"/>
    <property type="evidence" value="ECO:0007669"/>
    <property type="project" value="UniProtKB-KW"/>
</dbReference>
<evidence type="ECO:0000256" key="3">
    <source>
        <dbReference type="ARBA" id="ARBA00022801"/>
    </source>
</evidence>
<organism evidence="7 8">
    <name type="scientific">Paraburkholderia steynii</name>
    <dbReference type="NCBI Taxonomy" id="1245441"/>
    <lineage>
        <taxon>Bacteria</taxon>
        <taxon>Pseudomonadati</taxon>
        <taxon>Pseudomonadota</taxon>
        <taxon>Betaproteobacteria</taxon>
        <taxon>Burkholderiales</taxon>
        <taxon>Burkholderiaceae</taxon>
        <taxon>Paraburkholderia</taxon>
    </lineage>
</organism>
<evidence type="ECO:0000256" key="4">
    <source>
        <dbReference type="ARBA" id="ARBA00023134"/>
    </source>
</evidence>
<dbReference type="InterPro" id="IPR027094">
    <property type="entry name" value="Mitofusin_fam"/>
</dbReference>
<gene>
    <name evidence="7" type="ORF">BZM27_06515</name>
</gene>
<keyword evidence="4" id="KW-0342">GTP-binding</keyword>
<evidence type="ECO:0000256" key="1">
    <source>
        <dbReference type="ARBA" id="ARBA00004370"/>
    </source>
</evidence>
<dbReference type="InterPro" id="IPR027417">
    <property type="entry name" value="P-loop_NTPase"/>
</dbReference>
<dbReference type="PANTHER" id="PTHR10465:SF0">
    <property type="entry name" value="SARCALUMENIN"/>
    <property type="match status" value="1"/>
</dbReference>
<evidence type="ECO:0000313" key="8">
    <source>
        <dbReference type="Proteomes" id="UP000294200"/>
    </source>
</evidence>
<evidence type="ECO:0000256" key="5">
    <source>
        <dbReference type="ARBA" id="ARBA00023136"/>
    </source>
</evidence>
<dbReference type="InterPro" id="IPR045063">
    <property type="entry name" value="Dynamin_N"/>
</dbReference>
<keyword evidence="2" id="KW-0547">Nucleotide-binding</keyword>
<name>A0A4V6N9I3_9BURK</name>
<dbReference type="PANTHER" id="PTHR10465">
    <property type="entry name" value="TRANSMEMBRANE GTPASE FZO1"/>
    <property type="match status" value="1"/>
</dbReference>
<keyword evidence="5" id="KW-0472">Membrane</keyword>
<evidence type="ECO:0000256" key="2">
    <source>
        <dbReference type="ARBA" id="ARBA00022741"/>
    </source>
</evidence>
<sequence>MQRAQEQQAELAGLIDQIEANLSRDRHLAAYFRSELDWLERRKRLWQSDAFRIGLIGVTSSGKSTLVNALLGDELLPRAVRPSSNSLVVCEWGEKLQCVVHFKDPARKPRALIGSAIAAGLQRYADEETNAGNREGVEEIRLRSPNFRLGRGVVLIDTPGLDAFGHDDHEKLTLEVLLPTVDAVLFVTTCKANSDEKMSEYVGLARDLDKPVIVVQNMIDSVVEKTGHAGEVLKSKTEVLDEHRKRLLNVLKRSGIESVEINQVSAVWALKRQLKRSGVPALVDNIKRQLDRLAPVVAEGRRAQLTRWTRDLITKELAPGDQSAVLDRQKANLASLVRLSHTLDERYNRSELKFDAARASIAQDASQLSAEVSTLNATSIDSAYDLKTRVEKWLRSSPAQLGALSKALAKQIADDCQSLNLRHDDIDLNVRFSREANDLSFQTTERSRTVKDEQSGFSGRAKRWLGGMVGTDWGYNERRITWDEIANFGAFQKSLESAISREVKYVDRFVRTMVDRIQTVSAQLREELDSHAKGVRKKMSATTAIAHRGVIAQELRALLRGRKAYREPDETPAPAAAAPSIDEHLHEIDVSPAVLYATQLATRIARRRFLEIRDEVLFDQVQAGSADCRRVLIAGFDDSSLSEFINRFWYDMLEAEDRKLRGFTLIDVDRTDIRQIAVASLNGAGSTTLKAVSTFLSKPCVLFLVIDAQQIGASGSLLQRTDIPFAQLQIPIVAVVQSVKELEQSNSIAEALFELGRLAESLGFTLAGALVNDQQVLYSTLANWLLGPSMRIRTVADETQLMDLLPARSRKQAIAVVRSWRSLAS</sequence>
<comment type="caution">
    <text evidence="7">The sequence shown here is derived from an EMBL/GenBank/DDBJ whole genome shotgun (WGS) entry which is preliminary data.</text>
</comment>
<dbReference type="EMBL" id="MWML01000014">
    <property type="protein sequence ID" value="TCG09288.1"/>
    <property type="molecule type" value="Genomic_DNA"/>
</dbReference>